<comment type="caution">
    <text evidence="1">The sequence shown here is derived from an EMBL/GenBank/DDBJ whole genome shotgun (WGS) entry which is preliminary data.</text>
</comment>
<accession>A0ABQ8C2Q8</accession>
<proteinExistence type="predicted"/>
<feature type="non-terminal residue" evidence="1">
    <location>
        <position position="1"/>
    </location>
</feature>
<organism evidence="1 2">
    <name type="scientific">Brassica napus</name>
    <name type="common">Rape</name>
    <dbReference type="NCBI Taxonomy" id="3708"/>
    <lineage>
        <taxon>Eukaryota</taxon>
        <taxon>Viridiplantae</taxon>
        <taxon>Streptophyta</taxon>
        <taxon>Embryophyta</taxon>
        <taxon>Tracheophyta</taxon>
        <taxon>Spermatophyta</taxon>
        <taxon>Magnoliopsida</taxon>
        <taxon>eudicotyledons</taxon>
        <taxon>Gunneridae</taxon>
        <taxon>Pentapetalae</taxon>
        <taxon>rosids</taxon>
        <taxon>malvids</taxon>
        <taxon>Brassicales</taxon>
        <taxon>Brassicaceae</taxon>
        <taxon>Brassiceae</taxon>
        <taxon>Brassica</taxon>
    </lineage>
</organism>
<evidence type="ECO:0000313" key="1">
    <source>
        <dbReference type="EMBL" id="KAH0911360.1"/>
    </source>
</evidence>
<gene>
    <name evidence="1" type="ORF">HID58_034681</name>
</gene>
<reference evidence="1 2" key="1">
    <citation type="submission" date="2021-05" db="EMBL/GenBank/DDBJ databases">
        <title>Genome Assembly of Synthetic Allotetraploid Brassica napus Reveals Homoeologous Exchanges between Subgenomes.</title>
        <authorList>
            <person name="Davis J.T."/>
        </authorList>
    </citation>
    <scope>NUCLEOTIDE SEQUENCE [LARGE SCALE GENOMIC DNA]</scope>
    <source>
        <strain evidence="2">cv. Da-Ae</strain>
        <tissue evidence="1">Seedling</tissue>
    </source>
</reference>
<sequence length="180" mass="20837">TKGKKSRLSLSFSSSMSSTLRVRFCRNLQSLMMFDPLVRRRFCRNLPSSSTNCRRLSVAYHIVPQRLSFTDLRLLQPLSRLPTLLAGNLIVGTNNSVSVSSSYSKRVLHYCSSHKWVLNTVASTSLLRGSMRQHGFTQLYIRERSFEAAQQRSKRLMSCDRRRQVVVLCNMLYCLSHWRK</sequence>
<evidence type="ECO:0000313" key="2">
    <source>
        <dbReference type="Proteomes" id="UP000824890"/>
    </source>
</evidence>
<dbReference type="EMBL" id="JAGKQM010000009">
    <property type="protein sequence ID" value="KAH0911360.1"/>
    <property type="molecule type" value="Genomic_DNA"/>
</dbReference>
<keyword evidence="2" id="KW-1185">Reference proteome</keyword>
<name>A0ABQ8C2Q8_BRANA</name>
<dbReference type="Proteomes" id="UP000824890">
    <property type="component" value="Unassembled WGS sequence"/>
</dbReference>
<protein>
    <submittedName>
        <fullName evidence="1">Uncharacterized protein</fullName>
    </submittedName>
</protein>